<keyword evidence="3" id="KW-1185">Reference proteome</keyword>
<evidence type="ECO:0000256" key="1">
    <source>
        <dbReference type="SAM" id="MobiDB-lite"/>
    </source>
</evidence>
<organism evidence="2 3">
    <name type="scientific">Gnathostoma spinigerum</name>
    <dbReference type="NCBI Taxonomy" id="75299"/>
    <lineage>
        <taxon>Eukaryota</taxon>
        <taxon>Metazoa</taxon>
        <taxon>Ecdysozoa</taxon>
        <taxon>Nematoda</taxon>
        <taxon>Chromadorea</taxon>
        <taxon>Rhabditida</taxon>
        <taxon>Spirurina</taxon>
        <taxon>Gnathostomatomorpha</taxon>
        <taxon>Gnathostomatoidea</taxon>
        <taxon>Gnathostomatidae</taxon>
        <taxon>Gnathostoma</taxon>
    </lineage>
</organism>
<accession>A0ABD6EY12</accession>
<evidence type="ECO:0000313" key="2">
    <source>
        <dbReference type="EMBL" id="MFH4982144.1"/>
    </source>
</evidence>
<feature type="region of interest" description="Disordered" evidence="1">
    <location>
        <begin position="1"/>
        <end position="53"/>
    </location>
</feature>
<gene>
    <name evidence="2" type="ORF">AB6A40_008853</name>
</gene>
<dbReference type="EMBL" id="JBGFUD010008568">
    <property type="protein sequence ID" value="MFH4982144.1"/>
    <property type="molecule type" value="Genomic_DNA"/>
</dbReference>
<name>A0ABD6EY12_9BILA</name>
<sequence>MATPAVAEAVSDGVPQLIHSTSPSAESPTMNTAMDRDVEVSSPSTGLSSDSDADEDADIIDITNISATAMEKSIKDIIRLIPSETSDVIYKIVSFETTTNAPEETANPSEDFVMTPTVDVASESIPSSTDLPTVETGAVVETTTIGTAETTTKGTSSFSLILTVCFCVLHFLMNH</sequence>
<reference evidence="2 3" key="1">
    <citation type="submission" date="2024-08" db="EMBL/GenBank/DDBJ databases">
        <title>Gnathostoma spinigerum genome.</title>
        <authorList>
            <person name="Gonzalez-Bertolin B."/>
            <person name="Monzon S."/>
            <person name="Zaballos A."/>
            <person name="Jimenez P."/>
            <person name="Dekumyoy P."/>
            <person name="Varona S."/>
            <person name="Cuesta I."/>
            <person name="Sumanam S."/>
            <person name="Adisakwattana P."/>
            <person name="Gasser R.B."/>
            <person name="Hernandez-Gonzalez A."/>
            <person name="Young N.D."/>
            <person name="Perteguer M.J."/>
        </authorList>
    </citation>
    <scope>NUCLEOTIDE SEQUENCE [LARGE SCALE GENOMIC DNA]</scope>
    <source>
        <strain evidence="2">AL3</strain>
        <tissue evidence="2">Liver</tissue>
    </source>
</reference>
<feature type="compositionally biased region" description="Low complexity" evidence="1">
    <location>
        <begin position="41"/>
        <end position="50"/>
    </location>
</feature>
<comment type="caution">
    <text evidence="2">The sequence shown here is derived from an EMBL/GenBank/DDBJ whole genome shotgun (WGS) entry which is preliminary data.</text>
</comment>
<feature type="compositionally biased region" description="Polar residues" evidence="1">
    <location>
        <begin position="18"/>
        <end position="32"/>
    </location>
</feature>
<dbReference type="Proteomes" id="UP001608902">
    <property type="component" value="Unassembled WGS sequence"/>
</dbReference>
<evidence type="ECO:0000313" key="3">
    <source>
        <dbReference type="Proteomes" id="UP001608902"/>
    </source>
</evidence>
<proteinExistence type="predicted"/>
<protein>
    <submittedName>
        <fullName evidence="2">Uncharacterized protein</fullName>
    </submittedName>
</protein>
<dbReference type="AlphaFoldDB" id="A0ABD6EY12"/>